<dbReference type="EMBL" id="CATNWA010001739">
    <property type="protein sequence ID" value="CAI9541057.1"/>
    <property type="molecule type" value="Genomic_DNA"/>
</dbReference>
<proteinExistence type="predicted"/>
<sequence>TGFQDGDYSLALGDRTVCKQYSSLPSAPAHCIVWLCIAEPYKAVCLQFKAHTQHTVKQHTVNPLITPDVNPFLPSVISTVSLLFISTDHCISVTGDVSGS</sequence>
<feature type="non-terminal residue" evidence="1">
    <location>
        <position position="1"/>
    </location>
</feature>
<organism evidence="1 2">
    <name type="scientific">Staurois parvus</name>
    <dbReference type="NCBI Taxonomy" id="386267"/>
    <lineage>
        <taxon>Eukaryota</taxon>
        <taxon>Metazoa</taxon>
        <taxon>Chordata</taxon>
        <taxon>Craniata</taxon>
        <taxon>Vertebrata</taxon>
        <taxon>Euteleostomi</taxon>
        <taxon>Amphibia</taxon>
        <taxon>Batrachia</taxon>
        <taxon>Anura</taxon>
        <taxon>Neobatrachia</taxon>
        <taxon>Ranoidea</taxon>
        <taxon>Ranidae</taxon>
        <taxon>Staurois</taxon>
    </lineage>
</organism>
<reference evidence="1" key="1">
    <citation type="submission" date="2023-05" db="EMBL/GenBank/DDBJ databases">
        <authorList>
            <person name="Stuckert A."/>
        </authorList>
    </citation>
    <scope>NUCLEOTIDE SEQUENCE</scope>
</reference>
<accession>A0ABN9B0K2</accession>
<protein>
    <submittedName>
        <fullName evidence="1">Uncharacterized protein</fullName>
    </submittedName>
</protein>
<keyword evidence="2" id="KW-1185">Reference proteome</keyword>
<evidence type="ECO:0000313" key="2">
    <source>
        <dbReference type="Proteomes" id="UP001162483"/>
    </source>
</evidence>
<gene>
    <name evidence="1" type="ORF">SPARVUS_LOCUS1855231</name>
</gene>
<dbReference type="Proteomes" id="UP001162483">
    <property type="component" value="Unassembled WGS sequence"/>
</dbReference>
<comment type="caution">
    <text evidence="1">The sequence shown here is derived from an EMBL/GenBank/DDBJ whole genome shotgun (WGS) entry which is preliminary data.</text>
</comment>
<name>A0ABN9B0K2_9NEOB</name>
<evidence type="ECO:0000313" key="1">
    <source>
        <dbReference type="EMBL" id="CAI9541057.1"/>
    </source>
</evidence>